<keyword evidence="2" id="KW-0507">mRNA processing</keyword>
<evidence type="ECO:0000256" key="10">
    <source>
        <dbReference type="SAM" id="MobiDB-lite"/>
    </source>
</evidence>
<evidence type="ECO:0000256" key="7">
    <source>
        <dbReference type="ARBA" id="ARBA00093374"/>
    </source>
</evidence>
<dbReference type="OrthoDB" id="360390at2759"/>
<dbReference type="Gene3D" id="3.30.70.330">
    <property type="match status" value="4"/>
</dbReference>
<keyword evidence="6" id="KW-0539">Nucleus</keyword>
<organism evidence="12 13">
    <name type="scientific">Lojkania enalia</name>
    <dbReference type="NCBI Taxonomy" id="147567"/>
    <lineage>
        <taxon>Eukaryota</taxon>
        <taxon>Fungi</taxon>
        <taxon>Dikarya</taxon>
        <taxon>Ascomycota</taxon>
        <taxon>Pezizomycotina</taxon>
        <taxon>Dothideomycetes</taxon>
        <taxon>Pleosporomycetidae</taxon>
        <taxon>Pleosporales</taxon>
        <taxon>Pleosporales incertae sedis</taxon>
        <taxon>Lojkania</taxon>
    </lineage>
</organism>
<name>A0A9P4K3T5_9PLEO</name>
<evidence type="ECO:0000313" key="13">
    <source>
        <dbReference type="Proteomes" id="UP000800093"/>
    </source>
</evidence>
<dbReference type="InterPro" id="IPR012677">
    <property type="entry name" value="Nucleotide-bd_a/b_plait_sf"/>
</dbReference>
<keyword evidence="13" id="KW-1185">Reference proteome</keyword>
<evidence type="ECO:0000256" key="3">
    <source>
        <dbReference type="ARBA" id="ARBA00022737"/>
    </source>
</evidence>
<feature type="domain" description="RRM" evidence="11">
    <location>
        <begin position="942"/>
        <end position="1018"/>
    </location>
</feature>
<dbReference type="GO" id="GO:0005688">
    <property type="term" value="C:U6 snRNP"/>
    <property type="evidence" value="ECO:0007669"/>
    <property type="project" value="UniProtKB-ARBA"/>
</dbReference>
<dbReference type="SUPFAM" id="SSF48452">
    <property type="entry name" value="TPR-like"/>
    <property type="match status" value="1"/>
</dbReference>
<dbReference type="FunFam" id="3.30.70.330:FF:000365">
    <property type="entry name" value="U4/U6 snRNA-associated-splicing factor PRP24"/>
    <property type="match status" value="1"/>
</dbReference>
<dbReference type="InterPro" id="IPR035979">
    <property type="entry name" value="RBD_domain_sf"/>
</dbReference>
<dbReference type="PANTHER" id="PTHR48025">
    <property type="entry name" value="OS02G0815200 PROTEIN"/>
    <property type="match status" value="1"/>
</dbReference>
<evidence type="ECO:0000256" key="4">
    <source>
        <dbReference type="ARBA" id="ARBA00022884"/>
    </source>
</evidence>
<accession>A0A9P4K3T5</accession>
<dbReference type="Proteomes" id="UP000800093">
    <property type="component" value="Unassembled WGS sequence"/>
</dbReference>
<dbReference type="Pfam" id="PF16842">
    <property type="entry name" value="RRM_occluded"/>
    <property type="match status" value="1"/>
</dbReference>
<feature type="region of interest" description="Disordered" evidence="10">
    <location>
        <begin position="1247"/>
        <end position="1310"/>
    </location>
</feature>
<keyword evidence="5" id="KW-0508">mRNA splicing</keyword>
<sequence length="1310" mass="149169">MDINSLLSPQESPATETPPPPSALSSPSLLSPHKRPPLRHMPSRTPSGLSQQVTSSPHYPRDTLQTPSHYHQQHVATPPTTHSPGFTTFPNGRQVHSTSNTPPIDLRGQLGSPHDARLTPPHPLSRQASTPGMDALAGTSLWHTMGRGDETLTNSAPDLASMQQQQQAARQSAGGLRDPQVYQSPRPSIRYDIAMAEGSPRPRVFSSRALDADSTETLNQLEKALKDNPFDYYSHSSFVNILHQGLQNTINSDEDPRTYDLLPVLREAYETMNSKYPLGEQLWEYRISDEKALARTMEERMDVLELCKTATQDEPFSARLWVMYSDYISYLISCAWDPNPPEQWPQDEKAIGREIFTPDLLLDTLRRGAEFVKYNVNDSSLVWDRYLQALQDDLERRYHADKVRQLSATFEERLSQPHASWDNTFSTFSQFNTRYNSNNYDAIMQHTSKRTVNVKKQYAGREEYEFSLLKAIQAQDREAEFHSLTRYLKWEKKTMGPFSFNLANALYERATLRFPVDATIWEDYIEFLIWQNNRAVSLEEVLERATRHCPWSGSLWSHRILTLEAENKSFNEIERVKHNATETGLLEHTDLEELIRVQIAWCGYLRRKAFDSPNATEDDADIAEVGIRSALELVNEMGIKKYGNDWVGDPKYRLERIHIKFWIQFGKVDEARSIWDSLFNLHQDSYDFWYRYYIFEMVVWSNHAVRDKNNMGQELLTPTQATAVLERGMKRLHTIDQPELLIEMYINHCEQHESALKVRSAQIEYRRTEKVVAIRRQKEYEEAQAKHYEAATSEQQAYSSNYVPDASSSGKRKLDDVQGMEDPVPKKSRQVDETTQAIVPSTKAPTQDASETPLDANENQPKRDREHTSIIVQNLPKETTQTRVRQYFTNVGEVRNVTLKPERNSITATVEFASSEEAEYALTKEAKGFDGAEIRITRGESSTLYVANYPPNADEGFIRSLFNPYGEILEIRFPSLKFDTHRRFCYVQFSSRNEAVSATKLDGTEVKGYKLIAQISDPTAKKKREGATAEGREIYIWHMNFKVKKHEVKEAFAKFGKIENVRIPTLPNGNNKGYCYVIYEDKESADAAVAEMDRINFFGFDDLHVQIAGDKNLTRPKFRSTVENTTSPEPREATPGQAQKTPDATPAPVAERSIALLGLPDTVNDARIQELVEPYGFKRITLIPKHQGAIIEFQTVEALGKASLVLDGREISEGRKIRVGTVAELVKMKGEYKPKNSFIQPTRVNRPVAKGSGLRGKGKPGLTLRGAMPKGGSSAREEAKSNEDFRKMLLTGKEKGKVPNRDEDKEMKDG</sequence>
<proteinExistence type="predicted"/>
<feature type="compositionally biased region" description="Low complexity" evidence="10">
    <location>
        <begin position="161"/>
        <end position="177"/>
    </location>
</feature>
<evidence type="ECO:0000313" key="12">
    <source>
        <dbReference type="EMBL" id="KAF2260945.1"/>
    </source>
</evidence>
<feature type="region of interest" description="Disordered" evidence="10">
    <location>
        <begin position="1"/>
        <end position="133"/>
    </location>
</feature>
<dbReference type="InterPro" id="IPR011990">
    <property type="entry name" value="TPR-like_helical_dom_sf"/>
</dbReference>
<dbReference type="SMART" id="SM00386">
    <property type="entry name" value="HAT"/>
    <property type="match status" value="4"/>
</dbReference>
<evidence type="ECO:0000259" key="11">
    <source>
        <dbReference type="PROSITE" id="PS50102"/>
    </source>
</evidence>
<feature type="compositionally biased region" description="Polar residues" evidence="10">
    <location>
        <begin position="44"/>
        <end position="102"/>
    </location>
</feature>
<feature type="region of interest" description="Disordered" evidence="10">
    <location>
        <begin position="161"/>
        <end position="184"/>
    </location>
</feature>
<evidence type="ECO:0000256" key="9">
    <source>
        <dbReference type="PROSITE-ProRule" id="PRU00176"/>
    </source>
</evidence>
<dbReference type="CDD" id="cd12296">
    <property type="entry name" value="RRM1_Prp24"/>
    <property type="match status" value="1"/>
</dbReference>
<dbReference type="CDD" id="cd00590">
    <property type="entry name" value="RRM_SF"/>
    <property type="match status" value="1"/>
</dbReference>
<gene>
    <name evidence="12" type="ORF">CC78DRAFT_522691</name>
</gene>
<dbReference type="SUPFAM" id="SSF54928">
    <property type="entry name" value="RNA-binding domain, RBD"/>
    <property type="match status" value="3"/>
</dbReference>
<evidence type="ECO:0000256" key="8">
    <source>
        <dbReference type="ARBA" id="ARBA00093627"/>
    </source>
</evidence>
<comment type="subcellular location">
    <subcellularLocation>
        <location evidence="1">Nucleus</location>
    </subcellularLocation>
</comment>
<feature type="region of interest" description="Disordered" evidence="10">
    <location>
        <begin position="786"/>
        <end position="867"/>
    </location>
</feature>
<evidence type="ECO:0000256" key="5">
    <source>
        <dbReference type="ARBA" id="ARBA00023187"/>
    </source>
</evidence>
<protein>
    <recommendedName>
        <fullName evidence="8">U4/U6 snRNA-associated-splicing factor PRP24</fullName>
    </recommendedName>
</protein>
<dbReference type="GO" id="GO:0008380">
    <property type="term" value="P:RNA splicing"/>
    <property type="evidence" value="ECO:0007669"/>
    <property type="project" value="UniProtKB-KW"/>
</dbReference>
<evidence type="ECO:0000256" key="1">
    <source>
        <dbReference type="ARBA" id="ARBA00004123"/>
    </source>
</evidence>
<dbReference type="InterPro" id="IPR050502">
    <property type="entry name" value="Euk_RNA-bind_prot"/>
</dbReference>
<feature type="region of interest" description="Disordered" evidence="10">
    <location>
        <begin position="1116"/>
        <end position="1147"/>
    </location>
</feature>
<keyword evidence="4 9" id="KW-0694">RNA-binding</keyword>
<dbReference type="SMART" id="SM00360">
    <property type="entry name" value="RRM"/>
    <property type="match status" value="4"/>
</dbReference>
<feature type="compositionally biased region" description="Polar residues" evidence="10">
    <location>
        <begin position="833"/>
        <end position="850"/>
    </location>
</feature>
<dbReference type="InterPro" id="IPR003107">
    <property type="entry name" value="HAT"/>
</dbReference>
<evidence type="ECO:0000256" key="2">
    <source>
        <dbReference type="ARBA" id="ARBA00022664"/>
    </source>
</evidence>
<feature type="compositionally biased region" description="Polar residues" evidence="10">
    <location>
        <begin position="792"/>
        <end position="809"/>
    </location>
</feature>
<keyword evidence="3" id="KW-0677">Repeat</keyword>
<dbReference type="InterPro" id="IPR000504">
    <property type="entry name" value="RRM_dom"/>
</dbReference>
<evidence type="ECO:0000256" key="6">
    <source>
        <dbReference type="ARBA" id="ARBA00023242"/>
    </source>
</evidence>
<feature type="domain" description="RRM" evidence="11">
    <location>
        <begin position="868"/>
        <end position="941"/>
    </location>
</feature>
<feature type="compositionally biased region" description="Basic and acidic residues" evidence="10">
    <location>
        <begin position="1275"/>
        <end position="1310"/>
    </location>
</feature>
<dbReference type="PANTHER" id="PTHR48025:SF1">
    <property type="entry name" value="RRM DOMAIN-CONTAINING PROTEIN"/>
    <property type="match status" value="1"/>
</dbReference>
<feature type="compositionally biased region" description="Basic residues" evidence="10">
    <location>
        <begin position="32"/>
        <end position="42"/>
    </location>
</feature>
<dbReference type="EMBL" id="ML986669">
    <property type="protein sequence ID" value="KAF2260945.1"/>
    <property type="molecule type" value="Genomic_DNA"/>
</dbReference>
<comment type="function">
    <text evidence="7">Functions as a recycling factor of the spliceosome, a machinery that forms on each precursor-messenger RNA (pre-mRNA) and catalyzes the removal of introns. Chaperones the re-annealing of U4 and U6 snRNAs (small nuclear RNAs) released from previous rounds of splicing, an initial step in reforming the U4/U6-U5 tri-snRNP (small nuclear ribonucleoprotein) that can reassemble into another spliceosome complex; this step involves binding U6 and facilitating the unwinding of the U6 internal stem loop, followed by base-pairing of U6 to U4.</text>
</comment>
<feature type="domain" description="RRM" evidence="11">
    <location>
        <begin position="1152"/>
        <end position="1224"/>
    </location>
</feature>
<dbReference type="InterPro" id="IPR034397">
    <property type="entry name" value="Prp24_RRM1"/>
</dbReference>
<dbReference type="GO" id="GO:0003729">
    <property type="term" value="F:mRNA binding"/>
    <property type="evidence" value="ECO:0007669"/>
    <property type="project" value="TreeGrafter"/>
</dbReference>
<dbReference type="Pfam" id="PF00076">
    <property type="entry name" value="RRM_1"/>
    <property type="match status" value="3"/>
</dbReference>
<dbReference type="Gene3D" id="1.25.40.10">
    <property type="entry name" value="Tetratricopeptide repeat domain"/>
    <property type="match status" value="2"/>
</dbReference>
<feature type="compositionally biased region" description="Basic and acidic residues" evidence="10">
    <location>
        <begin position="823"/>
        <end position="832"/>
    </location>
</feature>
<dbReference type="InterPro" id="IPR031766">
    <property type="entry name" value="RRM_occluded"/>
</dbReference>
<comment type="caution">
    <text evidence="12">The sequence shown here is derived from an EMBL/GenBank/DDBJ whole genome shotgun (WGS) entry which is preliminary data.</text>
</comment>
<dbReference type="GO" id="GO:0006397">
    <property type="term" value="P:mRNA processing"/>
    <property type="evidence" value="ECO:0007669"/>
    <property type="project" value="UniProtKB-KW"/>
</dbReference>
<dbReference type="FunFam" id="1.25.40.10:FF:000632">
    <property type="entry name" value="Pre-mRNA splicing factor (Prp24), putative"/>
    <property type="match status" value="1"/>
</dbReference>
<dbReference type="PROSITE" id="PS50102">
    <property type="entry name" value="RRM"/>
    <property type="match status" value="4"/>
</dbReference>
<reference evidence="13" key="1">
    <citation type="journal article" date="2020" name="Stud. Mycol.">
        <title>101 Dothideomycetes genomes: A test case for predicting lifestyles and emergence of pathogens.</title>
        <authorList>
            <person name="Haridas S."/>
            <person name="Albert R."/>
            <person name="Binder M."/>
            <person name="Bloem J."/>
            <person name="LaButti K."/>
            <person name="Salamov A."/>
            <person name="Andreopoulos B."/>
            <person name="Baker S."/>
            <person name="Barry K."/>
            <person name="Bills G."/>
            <person name="Bluhm B."/>
            <person name="Cannon C."/>
            <person name="Castanera R."/>
            <person name="Culley D."/>
            <person name="Daum C."/>
            <person name="Ezra D."/>
            <person name="Gonzalez J."/>
            <person name="Henrissat B."/>
            <person name="Kuo A."/>
            <person name="Liang C."/>
            <person name="Lipzen A."/>
            <person name="Lutzoni F."/>
            <person name="Magnuson J."/>
            <person name="Mondo S."/>
            <person name="Nolan M."/>
            <person name="Ohm R."/>
            <person name="Pangilinan J."/>
            <person name="Park H.-J."/>
            <person name="Ramirez L."/>
            <person name="Alfaro M."/>
            <person name="Sun H."/>
            <person name="Tritt A."/>
            <person name="Yoshinaga Y."/>
            <person name="Zwiers L.-H."/>
            <person name="Turgeon B."/>
            <person name="Goodwin S."/>
            <person name="Spatafora J."/>
            <person name="Crous P."/>
            <person name="Grigoriev I."/>
        </authorList>
    </citation>
    <scope>NUCLEOTIDE SEQUENCE [LARGE SCALE GENOMIC DNA]</scope>
    <source>
        <strain evidence="13">CBS 304.66</strain>
    </source>
</reference>
<feature type="domain" description="RRM" evidence="11">
    <location>
        <begin position="1032"/>
        <end position="1110"/>
    </location>
</feature>